<keyword evidence="1" id="KW-0472">Membrane</keyword>
<reference evidence="3 4" key="1">
    <citation type="submission" date="2015-11" db="EMBL/GenBank/DDBJ databases">
        <title>Genomic analysis of 38 Legionella species identifies large and diverse effector repertoires.</title>
        <authorList>
            <person name="Burstein D."/>
            <person name="Amaro F."/>
            <person name="Zusman T."/>
            <person name="Lifshitz Z."/>
            <person name="Cohen O."/>
            <person name="Gilbert J.A."/>
            <person name="Pupko T."/>
            <person name="Shuman H.A."/>
            <person name="Segal G."/>
        </authorList>
    </citation>
    <scope>NUCLEOTIDE SEQUENCE [LARGE SCALE GENOMIC DNA]</scope>
    <source>
        <strain evidence="3 4">ATCC 43878</strain>
    </source>
</reference>
<feature type="domain" description="Glycosyltransferase RgtA/B/C/D-like" evidence="2">
    <location>
        <begin position="58"/>
        <end position="219"/>
    </location>
</feature>
<evidence type="ECO:0000259" key="2">
    <source>
        <dbReference type="Pfam" id="PF13231"/>
    </source>
</evidence>
<keyword evidence="1" id="KW-0812">Transmembrane</keyword>
<proteinExistence type="predicted"/>
<keyword evidence="4" id="KW-1185">Reference proteome</keyword>
<gene>
    <name evidence="3" type="ORF">Lbru_3130</name>
</gene>
<organism evidence="3 4">
    <name type="scientific">Legionella brunensis</name>
    <dbReference type="NCBI Taxonomy" id="29422"/>
    <lineage>
        <taxon>Bacteria</taxon>
        <taxon>Pseudomonadati</taxon>
        <taxon>Pseudomonadota</taxon>
        <taxon>Gammaproteobacteria</taxon>
        <taxon>Legionellales</taxon>
        <taxon>Legionellaceae</taxon>
        <taxon>Legionella</taxon>
    </lineage>
</organism>
<feature type="transmembrane region" description="Helical" evidence="1">
    <location>
        <begin position="309"/>
        <end position="325"/>
    </location>
</feature>
<feature type="transmembrane region" description="Helical" evidence="1">
    <location>
        <begin position="14"/>
        <end position="32"/>
    </location>
</feature>
<feature type="transmembrane region" description="Helical" evidence="1">
    <location>
        <begin position="242"/>
        <end position="262"/>
    </location>
</feature>
<evidence type="ECO:0000256" key="1">
    <source>
        <dbReference type="SAM" id="Phobius"/>
    </source>
</evidence>
<name>A0A0W0S0K0_9GAMM</name>
<comment type="caution">
    <text evidence="3">The sequence shown here is derived from an EMBL/GenBank/DDBJ whole genome shotgun (WGS) entry which is preliminary data.</text>
</comment>
<feature type="transmembrane region" description="Helical" evidence="1">
    <location>
        <begin position="282"/>
        <end position="302"/>
    </location>
</feature>
<dbReference type="AlphaFoldDB" id="A0A0W0S0K0"/>
<keyword evidence="1" id="KW-1133">Transmembrane helix</keyword>
<feature type="transmembrane region" description="Helical" evidence="1">
    <location>
        <begin position="337"/>
        <end position="354"/>
    </location>
</feature>
<evidence type="ECO:0000313" key="3">
    <source>
        <dbReference type="EMBL" id="KTC77023.1"/>
    </source>
</evidence>
<dbReference type="Pfam" id="PF13231">
    <property type="entry name" value="PMT_2"/>
    <property type="match status" value="1"/>
</dbReference>
<feature type="transmembrane region" description="Helical" evidence="1">
    <location>
        <begin position="68"/>
        <end position="95"/>
    </location>
</feature>
<accession>A0A0W0S0K0</accession>
<dbReference type="PATRIC" id="fig|29422.6.peg.3308"/>
<evidence type="ECO:0000313" key="4">
    <source>
        <dbReference type="Proteomes" id="UP000054742"/>
    </source>
</evidence>
<dbReference type="STRING" id="29422.Lbru_3130"/>
<feature type="transmembrane region" description="Helical" evidence="1">
    <location>
        <begin position="160"/>
        <end position="188"/>
    </location>
</feature>
<dbReference type="EMBL" id="LNXV01000036">
    <property type="protein sequence ID" value="KTC77023.1"/>
    <property type="molecule type" value="Genomic_DNA"/>
</dbReference>
<dbReference type="Proteomes" id="UP000054742">
    <property type="component" value="Unassembled WGS sequence"/>
</dbReference>
<dbReference type="RefSeq" id="WP_083500944.1">
    <property type="nucleotide sequence ID" value="NZ_CAAAHU010000008.1"/>
</dbReference>
<feature type="transmembrane region" description="Helical" evidence="1">
    <location>
        <begin position="131"/>
        <end position="148"/>
    </location>
</feature>
<feature type="transmembrane region" description="Helical" evidence="1">
    <location>
        <begin position="200"/>
        <end position="221"/>
    </location>
</feature>
<dbReference type="InterPro" id="IPR038731">
    <property type="entry name" value="RgtA/B/C-like"/>
</dbReference>
<dbReference type="PROSITE" id="PS51257">
    <property type="entry name" value="PROKAR_LIPOPROTEIN"/>
    <property type="match status" value="1"/>
</dbReference>
<protein>
    <recommendedName>
        <fullName evidence="2">Glycosyltransferase RgtA/B/C/D-like domain-containing protein</fullName>
    </recommendedName>
</protein>
<sequence length="464" mass="53319">MRNKFSNLTIDRQVFIYFSMLACFLIMARLFLCNSTLGLDEAEQIVFAQKLSAGYPAQPPLYTWLQYFFFQSFGVSLLSIALLKYSLLLLCFYFYHQICRLYCQNLLLAWCATLSWALIPNISYDLLPHRTHAILALLAACLSWYWLVRPTQLSKLGWSIIFGAIISVGLLSKFNYLIFLSIFIITALSIKEYRNKLLNPYLIVTIVTALLLSSPYWFWLFDNSKMGLYSSYKLSLPGKSQWHGIGQLFAVSIYFAIPLIVIRLFFPLSRAQLVNNGQNQLLWRYHILLIPFLLLVVISAGIHGVKSHWVLPLFFLVPLWLFSIVDSQAFSISHAKRFLGLCLIVQLTLIVIWISRTPYLAQFPVKQFVEDIREEQQPFAAIVSDSHWLLGSLMLSLPNNQGTLMHPAKPIVLPPGNLLFVWEGEQTPWWINNLALGASQTMTKARTTRNEKAATSHLYRLQTR</sequence>